<dbReference type="Proteomes" id="UP000887116">
    <property type="component" value="Unassembled WGS sequence"/>
</dbReference>
<dbReference type="PANTHER" id="PTHR33269:SF17">
    <property type="entry name" value="NADH-UBIQUINONE OXIDOREDUCTASE CHAIN 6"/>
    <property type="match status" value="1"/>
</dbReference>
<dbReference type="InterPro" id="IPR042106">
    <property type="entry name" value="Nuo/plastoQ_OxRdtase_6_NuoJ"/>
</dbReference>
<protein>
    <recommendedName>
        <fullName evidence="1">NADH-ubiquinone oxidoreductase chain 6</fullName>
    </recommendedName>
    <alternativeName>
        <fullName evidence="2">NADH dehydrogenase subunit 6</fullName>
    </alternativeName>
</protein>
<feature type="transmembrane region" description="Helical" evidence="3">
    <location>
        <begin position="12"/>
        <end position="43"/>
    </location>
</feature>
<feature type="non-terminal residue" evidence="4">
    <location>
        <position position="1"/>
    </location>
</feature>
<keyword evidence="5" id="KW-1185">Reference proteome</keyword>
<feature type="transmembrane region" description="Helical" evidence="3">
    <location>
        <begin position="146"/>
        <end position="167"/>
    </location>
</feature>
<evidence type="ECO:0000256" key="1">
    <source>
        <dbReference type="ARBA" id="ARBA00021095"/>
    </source>
</evidence>
<dbReference type="Pfam" id="PF00499">
    <property type="entry name" value="Oxidored_q3"/>
    <property type="match status" value="1"/>
</dbReference>
<accession>A0A8X6KY57</accession>
<evidence type="ECO:0000313" key="4">
    <source>
        <dbReference type="EMBL" id="GFQ88471.1"/>
    </source>
</evidence>
<dbReference type="AlphaFoldDB" id="A0A8X6KY57"/>
<comment type="caution">
    <text evidence="4">The sequence shown here is derived from an EMBL/GenBank/DDBJ whole genome shotgun (WGS) entry which is preliminary data.</text>
</comment>
<gene>
    <name evidence="4" type="primary">nuoJ</name>
    <name evidence="4" type="ORF">TNCT_247181</name>
</gene>
<dbReference type="OrthoDB" id="8122774at2759"/>
<feature type="transmembrane region" description="Helical" evidence="3">
    <location>
        <begin position="94"/>
        <end position="115"/>
    </location>
</feature>
<dbReference type="PANTHER" id="PTHR33269">
    <property type="entry name" value="NADH-UBIQUINONE OXIDOREDUCTASE CHAIN 6"/>
    <property type="match status" value="1"/>
</dbReference>
<reference evidence="4" key="1">
    <citation type="submission" date="2020-07" db="EMBL/GenBank/DDBJ databases">
        <title>Multicomponent nature underlies the extraordinary mechanical properties of spider dragline silk.</title>
        <authorList>
            <person name="Kono N."/>
            <person name="Nakamura H."/>
            <person name="Mori M."/>
            <person name="Yoshida Y."/>
            <person name="Ohtoshi R."/>
            <person name="Malay A.D."/>
            <person name="Moran D.A.P."/>
            <person name="Tomita M."/>
            <person name="Numata K."/>
            <person name="Arakawa K."/>
        </authorList>
    </citation>
    <scope>NUCLEOTIDE SEQUENCE</scope>
</reference>
<dbReference type="Gene3D" id="1.20.120.1200">
    <property type="entry name" value="NADH-ubiquinone/plastoquinone oxidoreductase chain 6, subunit NuoJ"/>
    <property type="match status" value="1"/>
</dbReference>
<keyword evidence="3" id="KW-0472">Membrane</keyword>
<evidence type="ECO:0000256" key="2">
    <source>
        <dbReference type="ARBA" id="ARBA00031019"/>
    </source>
</evidence>
<name>A0A8X6KY57_TRICU</name>
<keyword evidence="3" id="KW-0812">Transmembrane</keyword>
<evidence type="ECO:0000313" key="5">
    <source>
        <dbReference type="Proteomes" id="UP000887116"/>
    </source>
</evidence>
<dbReference type="EMBL" id="BMAO01013374">
    <property type="protein sequence ID" value="GFQ88471.1"/>
    <property type="molecule type" value="Genomic_DNA"/>
</dbReference>
<sequence length="203" mass="22022">VWCGDRSSYSILAGAATLAPAIVAVAVFIAATVVGALVGYGIGEVLREILFILLGAEFIAMMVLIVYIGAVAVLFLFVVMMLDIDYIRLRQGFAKHFTPGAILCVVFFLVISFVIRSSAPNISNVINYNTNNAKAIGNLLYTDYMYAFHLSGILLLVAIVGAIALTLQDKKKEVKKQNVLKQLTQSSSIKLVKAKFGKGVEWK</sequence>
<dbReference type="GO" id="GO:0008137">
    <property type="term" value="F:NADH dehydrogenase (ubiquinone) activity"/>
    <property type="evidence" value="ECO:0007669"/>
    <property type="project" value="InterPro"/>
</dbReference>
<dbReference type="InterPro" id="IPR001457">
    <property type="entry name" value="NADH_UbQ/plastoQ_OxRdtase_su6"/>
</dbReference>
<proteinExistence type="predicted"/>
<keyword evidence="3" id="KW-1133">Transmembrane helix</keyword>
<evidence type="ECO:0000256" key="3">
    <source>
        <dbReference type="SAM" id="Phobius"/>
    </source>
</evidence>
<organism evidence="4 5">
    <name type="scientific">Trichonephila clavata</name>
    <name type="common">Joro spider</name>
    <name type="synonym">Nephila clavata</name>
    <dbReference type="NCBI Taxonomy" id="2740835"/>
    <lineage>
        <taxon>Eukaryota</taxon>
        <taxon>Metazoa</taxon>
        <taxon>Ecdysozoa</taxon>
        <taxon>Arthropoda</taxon>
        <taxon>Chelicerata</taxon>
        <taxon>Arachnida</taxon>
        <taxon>Araneae</taxon>
        <taxon>Araneomorphae</taxon>
        <taxon>Entelegynae</taxon>
        <taxon>Araneoidea</taxon>
        <taxon>Nephilidae</taxon>
        <taxon>Trichonephila</taxon>
    </lineage>
</organism>
<feature type="transmembrane region" description="Helical" evidence="3">
    <location>
        <begin position="49"/>
        <end position="82"/>
    </location>
</feature>